<dbReference type="AlphaFoldDB" id="A0A915YHF4"/>
<keyword evidence="1" id="KW-0812">Transmembrane</keyword>
<feature type="transmembrane region" description="Helical" evidence="1">
    <location>
        <begin position="32"/>
        <end position="55"/>
    </location>
</feature>
<keyword evidence="1" id="KW-1133">Transmembrane helix</keyword>
<accession>A0A915YHF4</accession>
<evidence type="ECO:0000313" key="2">
    <source>
        <dbReference type="EMBL" id="BDS13228.1"/>
    </source>
</evidence>
<evidence type="ECO:0000256" key="1">
    <source>
        <dbReference type="SAM" id="Phobius"/>
    </source>
</evidence>
<name>A0A915YHF4_9BACT</name>
<dbReference type="KEGG" id="aup:AsAng_0039570"/>
<sequence length="93" mass="10412">MEQIKKIIGLNLVILVAYTVLIQLIAQDGLKILVVTFYTVMAHTLINGILTTFFLFKDQDSPLSKAFFLSAVLIMLIGFSSCWGNVFISDLIR</sequence>
<dbReference type="RefSeq" id="WP_264788516.1">
    <property type="nucleotide sequence ID" value="NZ_AP026867.1"/>
</dbReference>
<evidence type="ECO:0000313" key="3">
    <source>
        <dbReference type="Proteomes" id="UP001060919"/>
    </source>
</evidence>
<keyword evidence="1" id="KW-0472">Membrane</keyword>
<gene>
    <name evidence="2" type="ORF">AsAng_0039570</name>
</gene>
<reference evidence="2" key="1">
    <citation type="submission" date="2022-09" db="EMBL/GenBank/DDBJ databases">
        <title>Aureispira anguillicida sp. nov., isolated from Leptocephalus of Japanese eel Anguilla japonica.</title>
        <authorList>
            <person name="Yuasa K."/>
            <person name="Mekata T."/>
            <person name="Ikunari K."/>
        </authorList>
    </citation>
    <scope>NUCLEOTIDE SEQUENCE</scope>
    <source>
        <strain evidence="2">EL160426</strain>
    </source>
</reference>
<protein>
    <submittedName>
        <fullName evidence="2">Uncharacterized protein</fullName>
    </submittedName>
</protein>
<organism evidence="2 3">
    <name type="scientific">Aureispira anguillae</name>
    <dbReference type="NCBI Taxonomy" id="2864201"/>
    <lineage>
        <taxon>Bacteria</taxon>
        <taxon>Pseudomonadati</taxon>
        <taxon>Bacteroidota</taxon>
        <taxon>Saprospiria</taxon>
        <taxon>Saprospirales</taxon>
        <taxon>Saprospiraceae</taxon>
        <taxon>Aureispira</taxon>
    </lineage>
</organism>
<feature type="transmembrane region" description="Helical" evidence="1">
    <location>
        <begin position="7"/>
        <end position="26"/>
    </location>
</feature>
<keyword evidence="3" id="KW-1185">Reference proteome</keyword>
<dbReference type="EMBL" id="AP026867">
    <property type="protein sequence ID" value="BDS13228.1"/>
    <property type="molecule type" value="Genomic_DNA"/>
</dbReference>
<proteinExistence type="predicted"/>
<dbReference type="Proteomes" id="UP001060919">
    <property type="component" value="Chromosome"/>
</dbReference>
<feature type="transmembrane region" description="Helical" evidence="1">
    <location>
        <begin position="67"/>
        <end position="88"/>
    </location>
</feature>